<dbReference type="InterPro" id="IPR001647">
    <property type="entry name" value="HTH_TetR"/>
</dbReference>
<dbReference type="AlphaFoldDB" id="A0A9W4B5B2"/>
<dbReference type="InterPro" id="IPR023193">
    <property type="entry name" value="EPSP_synthase_CS"/>
</dbReference>
<evidence type="ECO:0000256" key="4">
    <source>
        <dbReference type="PROSITE-ProRule" id="PRU00335"/>
    </source>
</evidence>
<dbReference type="PROSITE" id="PS50977">
    <property type="entry name" value="HTH_TETR_2"/>
    <property type="match status" value="1"/>
</dbReference>
<name>A0A9W4B5B2_9MYCO</name>
<dbReference type="Proteomes" id="UP000465785">
    <property type="component" value="Chromosome"/>
</dbReference>
<gene>
    <name evidence="6" type="ORF">MGALJ_38540</name>
</gene>
<dbReference type="PROSITE" id="PS00104">
    <property type="entry name" value="EPSP_SYNTHASE_1"/>
    <property type="match status" value="1"/>
</dbReference>
<dbReference type="PRINTS" id="PR00455">
    <property type="entry name" value="HTHTETR"/>
</dbReference>
<evidence type="ECO:0000256" key="1">
    <source>
        <dbReference type="ARBA" id="ARBA00023015"/>
    </source>
</evidence>
<organism evidence="6 7">
    <name type="scientific">Mycobacterium gallinarum</name>
    <dbReference type="NCBI Taxonomy" id="39689"/>
    <lineage>
        <taxon>Bacteria</taxon>
        <taxon>Bacillati</taxon>
        <taxon>Actinomycetota</taxon>
        <taxon>Actinomycetes</taxon>
        <taxon>Mycobacteriales</taxon>
        <taxon>Mycobacteriaceae</taxon>
        <taxon>Mycobacterium</taxon>
    </lineage>
</organism>
<dbReference type="Pfam" id="PF00440">
    <property type="entry name" value="TetR_N"/>
    <property type="match status" value="1"/>
</dbReference>
<evidence type="ECO:0000259" key="5">
    <source>
        <dbReference type="PROSITE" id="PS50977"/>
    </source>
</evidence>
<sequence>MRTWFADIVRWMASPFDELPEQNSGTAARILTAANDLLLGRGARGFSVADVAARAHVGKGTVYLYWPTKEDLLIGLVGRAFLRALEDLIVKFEEEPALVRPSRFCPMMLQVATGHPLIAALQRHDDDLLGVLADHPRSVELNEALGPSAVLRAALPLWRQHGMARTDWVTADQAFAVQALVTGVTHSLVTDFVGADQRLKILGSAVTALLGPERPSQKGLRAAATGIVAFLRDGQAAALRVIESRR</sequence>
<accession>A0A9W4B5B2</accession>
<dbReference type="InterPro" id="IPR050109">
    <property type="entry name" value="HTH-type_TetR-like_transc_reg"/>
</dbReference>
<feature type="domain" description="HTH tetR-type" evidence="5">
    <location>
        <begin position="24"/>
        <end position="84"/>
    </location>
</feature>
<proteinExistence type="predicted"/>
<dbReference type="GO" id="GO:0003700">
    <property type="term" value="F:DNA-binding transcription factor activity"/>
    <property type="evidence" value="ECO:0007669"/>
    <property type="project" value="TreeGrafter"/>
</dbReference>
<feature type="DNA-binding region" description="H-T-H motif" evidence="4">
    <location>
        <begin position="47"/>
        <end position="66"/>
    </location>
</feature>
<evidence type="ECO:0000313" key="7">
    <source>
        <dbReference type="Proteomes" id="UP000465785"/>
    </source>
</evidence>
<protein>
    <submittedName>
        <fullName evidence="6">TetR family transcriptional regulator</fullName>
    </submittedName>
</protein>
<reference evidence="6 7" key="1">
    <citation type="journal article" date="2019" name="Emerg. Microbes Infect.">
        <title>Comprehensive subspecies identification of 175 nontuberculous mycobacteria species based on 7547 genomic profiles.</title>
        <authorList>
            <person name="Matsumoto Y."/>
            <person name="Kinjo T."/>
            <person name="Motooka D."/>
            <person name="Nabeya D."/>
            <person name="Jung N."/>
            <person name="Uechi K."/>
            <person name="Horii T."/>
            <person name="Iida T."/>
            <person name="Fujita J."/>
            <person name="Nakamura S."/>
        </authorList>
    </citation>
    <scope>NUCLEOTIDE SEQUENCE [LARGE SCALE GENOMIC DNA]</scope>
    <source>
        <strain evidence="6 7">JCM 6399</strain>
    </source>
</reference>
<dbReference type="GO" id="GO:0000976">
    <property type="term" value="F:transcription cis-regulatory region binding"/>
    <property type="evidence" value="ECO:0007669"/>
    <property type="project" value="TreeGrafter"/>
</dbReference>
<keyword evidence="2 4" id="KW-0238">DNA-binding</keyword>
<dbReference type="SUPFAM" id="SSF46689">
    <property type="entry name" value="Homeodomain-like"/>
    <property type="match status" value="1"/>
</dbReference>
<dbReference type="Gene3D" id="1.10.357.10">
    <property type="entry name" value="Tetracycline Repressor, domain 2"/>
    <property type="match status" value="1"/>
</dbReference>
<keyword evidence="3" id="KW-0804">Transcription</keyword>
<dbReference type="PANTHER" id="PTHR30055">
    <property type="entry name" value="HTH-TYPE TRANSCRIPTIONAL REGULATOR RUTR"/>
    <property type="match status" value="1"/>
</dbReference>
<dbReference type="PANTHER" id="PTHR30055:SF234">
    <property type="entry name" value="HTH-TYPE TRANSCRIPTIONAL REGULATOR BETI"/>
    <property type="match status" value="1"/>
</dbReference>
<keyword evidence="7" id="KW-1185">Reference proteome</keyword>
<evidence type="ECO:0000313" key="6">
    <source>
        <dbReference type="EMBL" id="BBY94185.1"/>
    </source>
</evidence>
<dbReference type="KEGG" id="mgau:MGALJ_38540"/>
<keyword evidence="1" id="KW-0805">Transcription regulation</keyword>
<evidence type="ECO:0000256" key="3">
    <source>
        <dbReference type="ARBA" id="ARBA00023163"/>
    </source>
</evidence>
<dbReference type="EMBL" id="AP022601">
    <property type="protein sequence ID" value="BBY94185.1"/>
    <property type="molecule type" value="Genomic_DNA"/>
</dbReference>
<dbReference type="InterPro" id="IPR009057">
    <property type="entry name" value="Homeodomain-like_sf"/>
</dbReference>
<evidence type="ECO:0000256" key="2">
    <source>
        <dbReference type="ARBA" id="ARBA00023125"/>
    </source>
</evidence>